<reference evidence="2" key="1">
    <citation type="journal article" date="2014" name="Int. J. Syst. Evol. Microbiol.">
        <title>Complete genome sequence of Corynebacterium casei LMG S-19264T (=DSM 44701T), isolated from a smear-ripened cheese.</title>
        <authorList>
            <consortium name="US DOE Joint Genome Institute (JGI-PGF)"/>
            <person name="Walter F."/>
            <person name="Albersmeier A."/>
            <person name="Kalinowski J."/>
            <person name="Ruckert C."/>
        </authorList>
    </citation>
    <scope>NUCLEOTIDE SEQUENCE</scope>
    <source>
        <strain evidence="2">KCTC 23732</strain>
    </source>
</reference>
<evidence type="ECO:0000259" key="1">
    <source>
        <dbReference type="Pfam" id="PF07883"/>
    </source>
</evidence>
<dbReference type="Pfam" id="PF07883">
    <property type="entry name" value="Cupin_2"/>
    <property type="match status" value="1"/>
</dbReference>
<dbReference type="AlphaFoldDB" id="A0A918JKL4"/>
<gene>
    <name evidence="2" type="ORF">GCM10011450_15510</name>
</gene>
<dbReference type="InterPro" id="IPR013096">
    <property type="entry name" value="Cupin_2"/>
</dbReference>
<dbReference type="SUPFAM" id="SSF51182">
    <property type="entry name" value="RmlC-like cupins"/>
    <property type="match status" value="1"/>
</dbReference>
<name>A0A918JKL4_9BURK</name>
<keyword evidence="3" id="KW-1185">Reference proteome</keyword>
<proteinExistence type="predicted"/>
<dbReference type="RefSeq" id="WP_189384918.1">
    <property type="nucleotide sequence ID" value="NZ_BAABFY010000052.1"/>
</dbReference>
<comment type="caution">
    <text evidence="2">The sequence shown here is derived from an EMBL/GenBank/DDBJ whole genome shotgun (WGS) entry which is preliminary data.</text>
</comment>
<organism evidence="2 3">
    <name type="scientific">Advenella faeciporci</name>
    <dbReference type="NCBI Taxonomy" id="797535"/>
    <lineage>
        <taxon>Bacteria</taxon>
        <taxon>Pseudomonadati</taxon>
        <taxon>Pseudomonadota</taxon>
        <taxon>Betaproteobacteria</taxon>
        <taxon>Burkholderiales</taxon>
        <taxon>Alcaligenaceae</taxon>
    </lineage>
</organism>
<dbReference type="Proteomes" id="UP000608345">
    <property type="component" value="Unassembled WGS sequence"/>
</dbReference>
<sequence length="107" mass="12131">MMLNNLFEQLPMVTGQESFDDLLAVPGLRIERIVSHGQVSPPGFWYEQDWNEWVMVLQGSAALQIEGKEEPVVLQKGDHCWLPAGCRHRVAFTAKDEATIWLAVHTD</sequence>
<dbReference type="InterPro" id="IPR011051">
    <property type="entry name" value="RmlC_Cupin_sf"/>
</dbReference>
<reference evidence="2" key="2">
    <citation type="submission" date="2020-09" db="EMBL/GenBank/DDBJ databases">
        <authorList>
            <person name="Sun Q."/>
            <person name="Kim S."/>
        </authorList>
    </citation>
    <scope>NUCLEOTIDE SEQUENCE</scope>
    <source>
        <strain evidence="2">KCTC 23732</strain>
    </source>
</reference>
<evidence type="ECO:0000313" key="2">
    <source>
        <dbReference type="EMBL" id="GGW86506.1"/>
    </source>
</evidence>
<feature type="domain" description="Cupin type-2" evidence="1">
    <location>
        <begin position="46"/>
        <end position="104"/>
    </location>
</feature>
<dbReference type="InterPro" id="IPR014710">
    <property type="entry name" value="RmlC-like_jellyroll"/>
</dbReference>
<evidence type="ECO:0000313" key="3">
    <source>
        <dbReference type="Proteomes" id="UP000608345"/>
    </source>
</evidence>
<dbReference type="EMBL" id="BMYS01000009">
    <property type="protein sequence ID" value="GGW86506.1"/>
    <property type="molecule type" value="Genomic_DNA"/>
</dbReference>
<dbReference type="Gene3D" id="2.60.120.10">
    <property type="entry name" value="Jelly Rolls"/>
    <property type="match status" value="1"/>
</dbReference>
<protein>
    <submittedName>
        <fullName evidence="2">Cupin</fullName>
    </submittedName>
</protein>
<accession>A0A918JKL4</accession>
<dbReference type="CDD" id="cd06981">
    <property type="entry name" value="cupin_reut_a1446"/>
    <property type="match status" value="1"/>
</dbReference>